<protein>
    <submittedName>
        <fullName evidence="1">Putative secreted protein</fullName>
    </submittedName>
</protein>
<sequence length="68" mass="7509">MPLERFVCAVLLPQGFAQQLQTVYRLISFNCSSNSDGSCRVSVTTISFRQLIGGHFCATHILARFSPS</sequence>
<dbReference type="EMBL" id="GGFL01014079">
    <property type="protein sequence ID" value="MBW78257.1"/>
    <property type="molecule type" value="Transcribed_RNA"/>
</dbReference>
<dbReference type="AlphaFoldDB" id="A0A2M4DL32"/>
<name>A0A2M4DL32_ANODA</name>
<organism evidence="1">
    <name type="scientific">Anopheles darlingi</name>
    <name type="common">Mosquito</name>
    <dbReference type="NCBI Taxonomy" id="43151"/>
    <lineage>
        <taxon>Eukaryota</taxon>
        <taxon>Metazoa</taxon>
        <taxon>Ecdysozoa</taxon>
        <taxon>Arthropoda</taxon>
        <taxon>Hexapoda</taxon>
        <taxon>Insecta</taxon>
        <taxon>Pterygota</taxon>
        <taxon>Neoptera</taxon>
        <taxon>Endopterygota</taxon>
        <taxon>Diptera</taxon>
        <taxon>Nematocera</taxon>
        <taxon>Culicoidea</taxon>
        <taxon>Culicidae</taxon>
        <taxon>Anophelinae</taxon>
        <taxon>Anopheles</taxon>
    </lineage>
</organism>
<reference evidence="1" key="1">
    <citation type="submission" date="2018-01" db="EMBL/GenBank/DDBJ databases">
        <title>An insight into the sialome of Amazonian anophelines.</title>
        <authorList>
            <person name="Ribeiro J.M."/>
            <person name="Scarpassa V."/>
            <person name="Calvo E."/>
        </authorList>
    </citation>
    <scope>NUCLEOTIDE SEQUENCE</scope>
</reference>
<evidence type="ECO:0000313" key="1">
    <source>
        <dbReference type="EMBL" id="MBW78257.1"/>
    </source>
</evidence>
<accession>A0A2M4DL32</accession>
<proteinExistence type="predicted"/>